<keyword evidence="2" id="KW-0805">Transcription regulation</keyword>
<evidence type="ECO:0000256" key="2">
    <source>
        <dbReference type="ARBA" id="ARBA00023015"/>
    </source>
</evidence>
<gene>
    <name evidence="7" type="ORF">GBAR_LOCUS138</name>
</gene>
<dbReference type="GO" id="GO:0016987">
    <property type="term" value="F:sigma factor activity"/>
    <property type="evidence" value="ECO:0007669"/>
    <property type="project" value="UniProtKB-KW"/>
</dbReference>
<organism evidence="7 8">
    <name type="scientific">Geodia barretti</name>
    <name type="common">Barrett's horny sponge</name>
    <dbReference type="NCBI Taxonomy" id="519541"/>
    <lineage>
        <taxon>Eukaryota</taxon>
        <taxon>Metazoa</taxon>
        <taxon>Porifera</taxon>
        <taxon>Demospongiae</taxon>
        <taxon>Heteroscleromorpha</taxon>
        <taxon>Tetractinellida</taxon>
        <taxon>Astrophorina</taxon>
        <taxon>Geodiidae</taxon>
        <taxon>Geodia</taxon>
    </lineage>
</organism>
<dbReference type="Pfam" id="PF08281">
    <property type="entry name" value="Sigma70_r4_2"/>
    <property type="match status" value="1"/>
</dbReference>
<dbReference type="InterPro" id="IPR013325">
    <property type="entry name" value="RNA_pol_sigma_r2"/>
</dbReference>
<feature type="domain" description="RNA polymerase sigma-70 region 2" evidence="5">
    <location>
        <begin position="37"/>
        <end position="105"/>
    </location>
</feature>
<dbReference type="CDD" id="cd06171">
    <property type="entry name" value="Sigma70_r4"/>
    <property type="match status" value="1"/>
</dbReference>
<evidence type="ECO:0000259" key="6">
    <source>
        <dbReference type="Pfam" id="PF08281"/>
    </source>
</evidence>
<name>A0AA35QS00_GEOBA</name>
<dbReference type="InterPro" id="IPR014284">
    <property type="entry name" value="RNA_pol_sigma-70_dom"/>
</dbReference>
<keyword evidence="8" id="KW-1185">Reference proteome</keyword>
<dbReference type="InterPro" id="IPR036388">
    <property type="entry name" value="WH-like_DNA-bd_sf"/>
</dbReference>
<dbReference type="InterPro" id="IPR039425">
    <property type="entry name" value="RNA_pol_sigma-70-like"/>
</dbReference>
<evidence type="ECO:0000256" key="4">
    <source>
        <dbReference type="ARBA" id="ARBA00023163"/>
    </source>
</evidence>
<comment type="caution">
    <text evidence="7">The sequence shown here is derived from an EMBL/GenBank/DDBJ whole genome shotgun (WGS) entry which is preliminary data.</text>
</comment>
<dbReference type="InterPro" id="IPR013324">
    <property type="entry name" value="RNA_pol_sigma_r3/r4-like"/>
</dbReference>
<evidence type="ECO:0000313" key="8">
    <source>
        <dbReference type="Proteomes" id="UP001174909"/>
    </source>
</evidence>
<dbReference type="SUPFAM" id="SSF88946">
    <property type="entry name" value="Sigma2 domain of RNA polymerase sigma factors"/>
    <property type="match status" value="1"/>
</dbReference>
<proteinExistence type="inferred from homology"/>
<dbReference type="Pfam" id="PF04542">
    <property type="entry name" value="Sigma70_r2"/>
    <property type="match status" value="1"/>
</dbReference>
<dbReference type="SUPFAM" id="SSF88659">
    <property type="entry name" value="Sigma3 and sigma4 domains of RNA polymerase sigma factors"/>
    <property type="match status" value="1"/>
</dbReference>
<dbReference type="GO" id="GO:0006352">
    <property type="term" value="P:DNA-templated transcription initiation"/>
    <property type="evidence" value="ECO:0007669"/>
    <property type="project" value="InterPro"/>
</dbReference>
<dbReference type="PANTHER" id="PTHR43133:SF62">
    <property type="entry name" value="RNA POLYMERASE SIGMA FACTOR SIGZ"/>
    <property type="match status" value="1"/>
</dbReference>
<accession>A0AA35QS00</accession>
<protein>
    <submittedName>
        <fullName evidence="7">ECF RNA polymerase sigma factor SigK</fullName>
    </submittedName>
</protein>
<evidence type="ECO:0000259" key="5">
    <source>
        <dbReference type="Pfam" id="PF04542"/>
    </source>
</evidence>
<dbReference type="InterPro" id="IPR007627">
    <property type="entry name" value="RNA_pol_sigma70_r2"/>
</dbReference>
<keyword evidence="3" id="KW-0731">Sigma factor</keyword>
<dbReference type="Gene3D" id="1.10.1740.10">
    <property type="match status" value="1"/>
</dbReference>
<comment type="similarity">
    <text evidence="1">Belongs to the sigma-70 factor family. ECF subfamily.</text>
</comment>
<evidence type="ECO:0000313" key="7">
    <source>
        <dbReference type="EMBL" id="CAI7989127.1"/>
    </source>
</evidence>
<dbReference type="Proteomes" id="UP001174909">
    <property type="component" value="Unassembled WGS sequence"/>
</dbReference>
<keyword evidence="4" id="KW-0804">Transcription</keyword>
<evidence type="ECO:0000256" key="3">
    <source>
        <dbReference type="ARBA" id="ARBA00023082"/>
    </source>
</evidence>
<reference evidence="7" key="1">
    <citation type="submission" date="2023-03" db="EMBL/GenBank/DDBJ databases">
        <authorList>
            <person name="Steffen K."/>
            <person name="Cardenas P."/>
        </authorList>
    </citation>
    <scope>NUCLEOTIDE SEQUENCE</scope>
</reference>
<sequence>MLTPGSGRVGVTEDQILEDQELLNRIAAGEKDALETIYERYSSAVFSLARYMLRSEAVAEEATQDIFLKIWLKAASYSTSRGQPKTWIMSVAHHQIIDIIRSRKRSAALSDPHEYETLDLLPSAQIATDEAVVRNLEAERVREALDKLPPAQQEVIVMSYFNGLSQSEIAAKLGQPLGTIKTRARLALQKLREELRQNDVE</sequence>
<dbReference type="AlphaFoldDB" id="A0AA35QS00"/>
<dbReference type="InterPro" id="IPR013249">
    <property type="entry name" value="RNA_pol_sigma70_r4_t2"/>
</dbReference>
<dbReference type="Gene3D" id="1.10.10.10">
    <property type="entry name" value="Winged helix-like DNA-binding domain superfamily/Winged helix DNA-binding domain"/>
    <property type="match status" value="1"/>
</dbReference>
<feature type="domain" description="RNA polymerase sigma factor 70 region 4 type 2" evidence="6">
    <location>
        <begin position="139"/>
        <end position="191"/>
    </location>
</feature>
<dbReference type="GO" id="GO:0003677">
    <property type="term" value="F:DNA binding"/>
    <property type="evidence" value="ECO:0007669"/>
    <property type="project" value="InterPro"/>
</dbReference>
<dbReference type="EMBL" id="CASHTH010000022">
    <property type="protein sequence ID" value="CAI7989127.1"/>
    <property type="molecule type" value="Genomic_DNA"/>
</dbReference>
<dbReference type="PANTHER" id="PTHR43133">
    <property type="entry name" value="RNA POLYMERASE ECF-TYPE SIGMA FACTO"/>
    <property type="match status" value="1"/>
</dbReference>
<evidence type="ECO:0000256" key="1">
    <source>
        <dbReference type="ARBA" id="ARBA00010641"/>
    </source>
</evidence>
<dbReference type="NCBIfam" id="TIGR02937">
    <property type="entry name" value="sigma70-ECF"/>
    <property type="match status" value="1"/>
</dbReference>